<keyword evidence="8" id="KW-1185">Reference proteome</keyword>
<keyword evidence="4" id="KW-0812">Transmembrane</keyword>
<keyword evidence="4" id="KW-0472">Membrane</keyword>
<feature type="transmembrane region" description="Helical" evidence="4">
    <location>
        <begin position="188"/>
        <end position="210"/>
    </location>
</feature>
<dbReference type="InterPro" id="IPR004090">
    <property type="entry name" value="Chemotax_Me-accpt_rcpt"/>
</dbReference>
<protein>
    <submittedName>
        <fullName evidence="7">Methyl-accepting chemotaxis protein</fullName>
    </submittedName>
</protein>
<dbReference type="Gene3D" id="1.10.287.950">
    <property type="entry name" value="Methyl-accepting chemotaxis protein"/>
    <property type="match status" value="1"/>
</dbReference>
<evidence type="ECO:0000256" key="3">
    <source>
        <dbReference type="PROSITE-ProRule" id="PRU00284"/>
    </source>
</evidence>
<feature type="domain" description="HAMP" evidence="6">
    <location>
        <begin position="212"/>
        <end position="264"/>
    </location>
</feature>
<comment type="similarity">
    <text evidence="2">Belongs to the methyl-accepting chemotaxis (MCP) protein family.</text>
</comment>
<dbReference type="PANTHER" id="PTHR43531">
    <property type="entry name" value="PROTEIN ICFG"/>
    <property type="match status" value="1"/>
</dbReference>
<dbReference type="PROSITE" id="PS50885">
    <property type="entry name" value="HAMP"/>
    <property type="match status" value="1"/>
</dbReference>
<evidence type="ECO:0000256" key="2">
    <source>
        <dbReference type="ARBA" id="ARBA00029447"/>
    </source>
</evidence>
<dbReference type="InterPro" id="IPR004089">
    <property type="entry name" value="MCPsignal_dom"/>
</dbReference>
<evidence type="ECO:0000313" key="8">
    <source>
        <dbReference type="Proteomes" id="UP001629246"/>
    </source>
</evidence>
<dbReference type="PRINTS" id="PR00260">
    <property type="entry name" value="CHEMTRNSDUCR"/>
</dbReference>
<dbReference type="PANTHER" id="PTHR43531:SF14">
    <property type="entry name" value="METHYL-ACCEPTING CHEMOTAXIS PROTEIN I-RELATED"/>
    <property type="match status" value="1"/>
</dbReference>
<dbReference type="InterPro" id="IPR051310">
    <property type="entry name" value="MCP_chemotaxis"/>
</dbReference>
<accession>A0ABW9ADX1</accession>
<dbReference type="Pfam" id="PF00015">
    <property type="entry name" value="MCPsignal"/>
    <property type="match status" value="1"/>
</dbReference>
<evidence type="ECO:0000256" key="1">
    <source>
        <dbReference type="ARBA" id="ARBA00022481"/>
    </source>
</evidence>
<dbReference type="SMART" id="SM00283">
    <property type="entry name" value="MA"/>
    <property type="match status" value="1"/>
</dbReference>
<keyword evidence="4" id="KW-1133">Transmembrane helix</keyword>
<dbReference type="RefSeq" id="WP_408158810.1">
    <property type="nucleotide sequence ID" value="NZ_JAQQFM010000006.1"/>
</dbReference>
<sequence>MRIRGLSIGARLIVGFGLVLGILIVLVAGTTAATSYNKKQLIGALERSNEKGVLAVGMKSALLEAGIAMRNIGLQSDVGDMQREAAQVVESNRRYVQAAGKLKLSGLDGDEQKIVAETARLQGDIETALKTAMNDALSFNMENATRTIAGKIDPLNKQAVTEVEKLVVLQQRQARAVLEQSVQDDRRLTAILFGIGTLALLIGAGFAWAIRRSIVRPLHVAVEVAARVAQGDLTSHVAPGSHDEIGKLLGALGQMNQQLASIVGKVRSGTDTITAASIEIASGNHDLSGRTEAQAQSLQETAGSMGQLTTAVRFNANNAQEANRLVISASDVATRGGEVVARMVATMEQIKQSSSKIREITSVIDGIAFQTNILALNAAVEAARAGAQGRGFAVVASEVRSLAQRSAAAAKEISQLIADSVEKVEAGSVMVDDAGSTMNEVVVAVRHIADIVGEIAGASEEQTQGIEKINEKISLMDDMTQRNAALVEEAAAAAESMRDQAALLADTVSVFKLAPAVVPPVRNTGMKALGTARHIAPLAPARQALPRAPLSGRGQG</sequence>
<keyword evidence="3" id="KW-0807">Transducer</keyword>
<organism evidence="7 8">
    <name type="scientific">Herbaspirillum lusitanum</name>
    <dbReference type="NCBI Taxonomy" id="213312"/>
    <lineage>
        <taxon>Bacteria</taxon>
        <taxon>Pseudomonadati</taxon>
        <taxon>Pseudomonadota</taxon>
        <taxon>Betaproteobacteria</taxon>
        <taxon>Burkholderiales</taxon>
        <taxon>Oxalobacteraceae</taxon>
        <taxon>Herbaspirillum</taxon>
    </lineage>
</organism>
<dbReference type="CDD" id="cd06225">
    <property type="entry name" value="HAMP"/>
    <property type="match status" value="1"/>
</dbReference>
<dbReference type="InterPro" id="IPR003660">
    <property type="entry name" value="HAMP_dom"/>
</dbReference>
<dbReference type="EMBL" id="JAQQFM010000006">
    <property type="protein sequence ID" value="MFL9925622.1"/>
    <property type="molecule type" value="Genomic_DNA"/>
</dbReference>
<dbReference type="PROSITE" id="PS50111">
    <property type="entry name" value="CHEMOTAXIS_TRANSDUC_2"/>
    <property type="match status" value="1"/>
</dbReference>
<keyword evidence="1" id="KW-0488">Methylation</keyword>
<reference evidence="7 8" key="1">
    <citation type="journal article" date="2024" name="Chem. Sci.">
        <title>Discovery of megapolipeptins by genome mining of a Burkholderiales bacteria collection.</title>
        <authorList>
            <person name="Paulo B.S."/>
            <person name="Recchia M.J.J."/>
            <person name="Lee S."/>
            <person name="Fergusson C.H."/>
            <person name="Romanowski S.B."/>
            <person name="Hernandez A."/>
            <person name="Krull N."/>
            <person name="Liu D.Y."/>
            <person name="Cavanagh H."/>
            <person name="Bos A."/>
            <person name="Gray C.A."/>
            <person name="Murphy B.T."/>
            <person name="Linington R.G."/>
            <person name="Eustaquio A.S."/>
        </authorList>
    </citation>
    <scope>NUCLEOTIDE SEQUENCE [LARGE SCALE GENOMIC DNA]</scope>
    <source>
        <strain evidence="7 8">RL21-008-BIB-A</strain>
    </source>
</reference>
<name>A0ABW9ADX1_9BURK</name>
<evidence type="ECO:0000256" key="4">
    <source>
        <dbReference type="SAM" id="Phobius"/>
    </source>
</evidence>
<dbReference type="SMART" id="SM00304">
    <property type="entry name" value="HAMP"/>
    <property type="match status" value="1"/>
</dbReference>
<dbReference type="Pfam" id="PF00672">
    <property type="entry name" value="HAMP"/>
    <property type="match status" value="1"/>
</dbReference>
<evidence type="ECO:0000259" key="6">
    <source>
        <dbReference type="PROSITE" id="PS50885"/>
    </source>
</evidence>
<feature type="transmembrane region" description="Helical" evidence="4">
    <location>
        <begin position="53"/>
        <end position="73"/>
    </location>
</feature>
<gene>
    <name evidence="7" type="ORF">PQR62_15185</name>
</gene>
<evidence type="ECO:0000313" key="7">
    <source>
        <dbReference type="EMBL" id="MFL9925622.1"/>
    </source>
</evidence>
<feature type="domain" description="Methyl-accepting transducer" evidence="5">
    <location>
        <begin position="269"/>
        <end position="498"/>
    </location>
</feature>
<dbReference type="SUPFAM" id="SSF58104">
    <property type="entry name" value="Methyl-accepting chemotaxis protein (MCP) signaling domain"/>
    <property type="match status" value="1"/>
</dbReference>
<evidence type="ECO:0000259" key="5">
    <source>
        <dbReference type="PROSITE" id="PS50111"/>
    </source>
</evidence>
<dbReference type="Proteomes" id="UP001629246">
    <property type="component" value="Unassembled WGS sequence"/>
</dbReference>
<feature type="transmembrane region" description="Helical" evidence="4">
    <location>
        <begin position="12"/>
        <end position="33"/>
    </location>
</feature>
<comment type="caution">
    <text evidence="7">The sequence shown here is derived from an EMBL/GenBank/DDBJ whole genome shotgun (WGS) entry which is preliminary data.</text>
</comment>
<proteinExistence type="inferred from homology"/>